<organism evidence="1 2">
    <name type="scientific">Chengkuizengella axinellae</name>
    <dbReference type="NCBI Taxonomy" id="3064388"/>
    <lineage>
        <taxon>Bacteria</taxon>
        <taxon>Bacillati</taxon>
        <taxon>Bacillota</taxon>
        <taxon>Bacilli</taxon>
        <taxon>Bacillales</taxon>
        <taxon>Paenibacillaceae</taxon>
        <taxon>Chengkuizengella</taxon>
    </lineage>
</organism>
<accession>A0ABT9IWB3</accession>
<dbReference type="RefSeq" id="WP_305990960.1">
    <property type="nucleotide sequence ID" value="NZ_JAVAMP010000002.1"/>
</dbReference>
<dbReference type="Proteomes" id="UP001231941">
    <property type="component" value="Unassembled WGS sequence"/>
</dbReference>
<gene>
    <name evidence="1" type="ORF">Q5Y73_06030</name>
</gene>
<comment type="caution">
    <text evidence="1">The sequence shown here is derived from an EMBL/GenBank/DDBJ whole genome shotgun (WGS) entry which is preliminary data.</text>
</comment>
<name>A0ABT9IWB3_9BACL</name>
<protein>
    <submittedName>
        <fullName evidence="1">Uncharacterized protein</fullName>
    </submittedName>
</protein>
<dbReference type="EMBL" id="JAVAMP010000002">
    <property type="protein sequence ID" value="MDP5273653.1"/>
    <property type="molecule type" value="Genomic_DNA"/>
</dbReference>
<keyword evidence="2" id="KW-1185">Reference proteome</keyword>
<reference evidence="1 2" key="1">
    <citation type="submission" date="2023-08" db="EMBL/GenBank/DDBJ databases">
        <authorList>
            <person name="Park J.-S."/>
        </authorList>
    </citation>
    <scope>NUCLEOTIDE SEQUENCE [LARGE SCALE GENOMIC DNA]</scope>
    <source>
        <strain evidence="1 2">2205SS18-9</strain>
    </source>
</reference>
<sequence>MFDKTLCDCCVCPMQCICQQLAELGIEVTIFSREQRFNFFEIQEAKNFIVTGLQSGETMQSFLPTANISYIEIDETVSFNLKQIQKNIKGECACAEDPITNVAQSLINETVAICIQADDGDLEVIICDVGEGIVIAKEVNGTPMYAISSCAITGITPPTDKMN</sequence>
<proteinExistence type="predicted"/>
<evidence type="ECO:0000313" key="2">
    <source>
        <dbReference type="Proteomes" id="UP001231941"/>
    </source>
</evidence>
<evidence type="ECO:0000313" key="1">
    <source>
        <dbReference type="EMBL" id="MDP5273653.1"/>
    </source>
</evidence>